<proteinExistence type="predicted"/>
<dbReference type="CDD" id="cd06580">
    <property type="entry name" value="TM_PBP1_transp_TpRbsC_like"/>
    <property type="match status" value="1"/>
</dbReference>
<dbReference type="InterPro" id="IPR001851">
    <property type="entry name" value="ABC_transp_permease"/>
</dbReference>
<evidence type="ECO:0000256" key="3">
    <source>
        <dbReference type="ARBA" id="ARBA00022692"/>
    </source>
</evidence>
<feature type="transmembrane region" description="Helical" evidence="6">
    <location>
        <begin position="199"/>
        <end position="217"/>
    </location>
</feature>
<feature type="transmembrane region" description="Helical" evidence="6">
    <location>
        <begin position="12"/>
        <end position="38"/>
    </location>
</feature>
<feature type="transmembrane region" description="Helical" evidence="6">
    <location>
        <begin position="86"/>
        <end position="109"/>
    </location>
</feature>
<keyword evidence="2" id="KW-1003">Cell membrane</keyword>
<feature type="transmembrane region" description="Helical" evidence="6">
    <location>
        <begin position="246"/>
        <end position="266"/>
    </location>
</feature>
<evidence type="ECO:0000256" key="4">
    <source>
        <dbReference type="ARBA" id="ARBA00022989"/>
    </source>
</evidence>
<comment type="caution">
    <text evidence="7">The sequence shown here is derived from an EMBL/GenBank/DDBJ whole genome shotgun (WGS) entry which is preliminary data.</text>
</comment>
<organism evidence="7 8">
    <name type="scientific">Candidatus Intestinimonas pullistercoris</name>
    <dbReference type="NCBI Taxonomy" id="2838623"/>
    <lineage>
        <taxon>Bacteria</taxon>
        <taxon>Bacillati</taxon>
        <taxon>Bacillota</taxon>
        <taxon>Clostridia</taxon>
        <taxon>Eubacteriales</taxon>
        <taxon>Intestinimonas</taxon>
    </lineage>
</organism>
<accession>A0A9D2P2M8</accession>
<feature type="transmembrane region" description="Helical" evidence="6">
    <location>
        <begin position="115"/>
        <end position="135"/>
    </location>
</feature>
<protein>
    <submittedName>
        <fullName evidence="7">ABC transporter permease</fullName>
    </submittedName>
</protein>
<dbReference type="PANTHER" id="PTHR47089:SF1">
    <property type="entry name" value="GUANOSINE ABC TRANSPORTER PERMEASE PROTEIN NUPP"/>
    <property type="match status" value="1"/>
</dbReference>
<reference evidence="7" key="1">
    <citation type="journal article" date="2021" name="PeerJ">
        <title>Extensive microbial diversity within the chicken gut microbiome revealed by metagenomics and culture.</title>
        <authorList>
            <person name="Gilroy R."/>
            <person name="Ravi A."/>
            <person name="Getino M."/>
            <person name="Pursley I."/>
            <person name="Horton D.L."/>
            <person name="Alikhan N.F."/>
            <person name="Baker D."/>
            <person name="Gharbi K."/>
            <person name="Hall N."/>
            <person name="Watson M."/>
            <person name="Adriaenssens E.M."/>
            <person name="Foster-Nyarko E."/>
            <person name="Jarju S."/>
            <person name="Secka A."/>
            <person name="Antonio M."/>
            <person name="Oren A."/>
            <person name="Chaudhuri R.R."/>
            <person name="La Ragione R."/>
            <person name="Hildebrand F."/>
            <person name="Pallen M.J."/>
        </authorList>
    </citation>
    <scope>NUCLEOTIDE SEQUENCE</scope>
    <source>
        <strain evidence="7">CHK186-1790</strain>
    </source>
</reference>
<evidence type="ECO:0000256" key="1">
    <source>
        <dbReference type="ARBA" id="ARBA00004651"/>
    </source>
</evidence>
<keyword evidence="5 6" id="KW-0472">Membrane</keyword>
<evidence type="ECO:0000256" key="2">
    <source>
        <dbReference type="ARBA" id="ARBA00022475"/>
    </source>
</evidence>
<feature type="transmembrane region" description="Helical" evidence="6">
    <location>
        <begin position="147"/>
        <end position="170"/>
    </location>
</feature>
<dbReference type="GO" id="GO:0022857">
    <property type="term" value="F:transmembrane transporter activity"/>
    <property type="evidence" value="ECO:0007669"/>
    <property type="project" value="InterPro"/>
</dbReference>
<evidence type="ECO:0000313" key="8">
    <source>
        <dbReference type="Proteomes" id="UP000823882"/>
    </source>
</evidence>
<dbReference type="Pfam" id="PF02653">
    <property type="entry name" value="BPD_transp_2"/>
    <property type="match status" value="1"/>
</dbReference>
<comment type="subcellular location">
    <subcellularLocation>
        <location evidence="1">Cell membrane</location>
        <topology evidence="1">Multi-pass membrane protein</topology>
    </subcellularLocation>
</comment>
<evidence type="ECO:0000256" key="6">
    <source>
        <dbReference type="SAM" id="Phobius"/>
    </source>
</evidence>
<dbReference type="Proteomes" id="UP000823882">
    <property type="component" value="Unassembled WGS sequence"/>
</dbReference>
<gene>
    <name evidence="7" type="ORF">H9701_06995</name>
</gene>
<dbReference type="EMBL" id="DWWJ01000121">
    <property type="protein sequence ID" value="HJC41283.1"/>
    <property type="molecule type" value="Genomic_DNA"/>
</dbReference>
<feature type="transmembrane region" description="Helical" evidence="6">
    <location>
        <begin position="286"/>
        <end position="309"/>
    </location>
</feature>
<dbReference type="PANTHER" id="PTHR47089">
    <property type="entry name" value="ABC TRANSPORTER, PERMEASE PROTEIN"/>
    <property type="match status" value="1"/>
</dbReference>
<evidence type="ECO:0000256" key="5">
    <source>
        <dbReference type="ARBA" id="ARBA00023136"/>
    </source>
</evidence>
<dbReference type="AlphaFoldDB" id="A0A9D2P2M8"/>
<sequence>MKQAALEKPKDNHLLIHALTTVLLLAIAVLVLCVVLLLSGNNPILVLQALAVGAFGSPAKIINVLNKMVPICFAGLAVGLARQGGIFNIGVEGQLVFGALGSTIVGIYFTGLPAWLHIPLSFLGGMLFGALFALLPTAMFLKWRVNLLVVFILLNNIASKLITYFVIVVIGDPTAMTTSSLPIQESAYLPNFLTSPGKLNIGLFVMLALCAILYFFYYKTTAGFQMKAVGLNRTAAAYSGLSVNRYLFLVLVLGGAIAGLAGSVEVMGTYHRLYDGFSPGYGFDGIPIALLANGNPIGIIIGSILFAALRVGSLSVQLEMGVSSEIVSVIQGILIVLIACEYILKYAATKLASRKKG</sequence>
<feature type="transmembrane region" description="Helical" evidence="6">
    <location>
        <begin position="44"/>
        <end position="65"/>
    </location>
</feature>
<name>A0A9D2P2M8_9FIRM</name>
<evidence type="ECO:0000313" key="7">
    <source>
        <dbReference type="EMBL" id="HJC41283.1"/>
    </source>
</evidence>
<dbReference type="GO" id="GO:0005886">
    <property type="term" value="C:plasma membrane"/>
    <property type="evidence" value="ECO:0007669"/>
    <property type="project" value="UniProtKB-SubCell"/>
</dbReference>
<keyword evidence="3 6" id="KW-0812">Transmembrane</keyword>
<feature type="transmembrane region" description="Helical" evidence="6">
    <location>
        <begin position="321"/>
        <end position="344"/>
    </location>
</feature>
<keyword evidence="4 6" id="KW-1133">Transmembrane helix</keyword>
<reference evidence="7" key="2">
    <citation type="submission" date="2021-04" db="EMBL/GenBank/DDBJ databases">
        <authorList>
            <person name="Gilroy R."/>
        </authorList>
    </citation>
    <scope>NUCLEOTIDE SEQUENCE</scope>
    <source>
        <strain evidence="7">CHK186-1790</strain>
    </source>
</reference>